<evidence type="ECO:0000259" key="2">
    <source>
        <dbReference type="PROSITE" id="PS50883"/>
    </source>
</evidence>
<evidence type="ECO:0000259" key="3">
    <source>
        <dbReference type="PROSITE" id="PS50885"/>
    </source>
</evidence>
<dbReference type="NCBIfam" id="TIGR00254">
    <property type="entry name" value="GGDEF"/>
    <property type="match status" value="1"/>
</dbReference>
<evidence type="ECO:0000313" key="6">
    <source>
        <dbReference type="Proteomes" id="UP001058602"/>
    </source>
</evidence>
<evidence type="ECO:0000313" key="5">
    <source>
        <dbReference type="EMBL" id="UUM33035.1"/>
    </source>
</evidence>
<feature type="domain" description="GGDEF" evidence="4">
    <location>
        <begin position="290"/>
        <end position="434"/>
    </location>
</feature>
<keyword evidence="1" id="KW-1133">Transmembrane helix</keyword>
<feature type="transmembrane region" description="Helical" evidence="1">
    <location>
        <begin position="180"/>
        <end position="201"/>
    </location>
</feature>
<dbReference type="SMART" id="SM00052">
    <property type="entry name" value="EAL"/>
    <property type="match status" value="1"/>
</dbReference>
<dbReference type="PROSITE" id="PS50883">
    <property type="entry name" value="EAL"/>
    <property type="match status" value="1"/>
</dbReference>
<feature type="domain" description="HAMP" evidence="3">
    <location>
        <begin position="202"/>
        <end position="254"/>
    </location>
</feature>
<keyword evidence="6" id="KW-1185">Reference proteome</keyword>
<dbReference type="InterPro" id="IPR043128">
    <property type="entry name" value="Rev_trsase/Diguanyl_cyclase"/>
</dbReference>
<dbReference type="Gene3D" id="3.30.70.270">
    <property type="match status" value="1"/>
</dbReference>
<reference evidence="5" key="1">
    <citation type="submission" date="2022-07" db="EMBL/GenBank/DDBJ databases">
        <title>Complete genome of Vibrio japonicus strain JCM 31412T and phylogenomic assessment of the Nereis clade of the genus Vibrio.</title>
        <authorList>
            <person name="Shlafstein M.D."/>
            <person name="Emsley S.A."/>
            <person name="Ushijima B."/>
            <person name="Videau P."/>
            <person name="Saw J.H."/>
        </authorList>
    </citation>
    <scope>NUCLEOTIDE SEQUENCE</scope>
    <source>
        <strain evidence="5">JCM 31412</strain>
    </source>
</reference>
<dbReference type="RefSeq" id="WP_257086734.1">
    <property type="nucleotide sequence ID" value="NZ_CP102097.1"/>
</dbReference>
<dbReference type="InterPro" id="IPR052155">
    <property type="entry name" value="Biofilm_reg_signaling"/>
</dbReference>
<dbReference type="InterPro" id="IPR029787">
    <property type="entry name" value="Nucleotide_cyclase"/>
</dbReference>
<dbReference type="SMART" id="SM00304">
    <property type="entry name" value="HAMP"/>
    <property type="match status" value="1"/>
</dbReference>
<gene>
    <name evidence="5" type="ORF">NP165_15920</name>
</gene>
<dbReference type="Gene3D" id="3.20.20.450">
    <property type="entry name" value="EAL domain"/>
    <property type="match status" value="1"/>
</dbReference>
<dbReference type="InterPro" id="IPR035919">
    <property type="entry name" value="EAL_sf"/>
</dbReference>
<dbReference type="PROSITE" id="PS50887">
    <property type="entry name" value="GGDEF"/>
    <property type="match status" value="1"/>
</dbReference>
<dbReference type="SUPFAM" id="SSF158472">
    <property type="entry name" value="HAMP domain-like"/>
    <property type="match status" value="1"/>
</dbReference>
<dbReference type="SUPFAM" id="SSF55073">
    <property type="entry name" value="Nucleotide cyclase"/>
    <property type="match status" value="1"/>
</dbReference>
<dbReference type="PROSITE" id="PS50885">
    <property type="entry name" value="HAMP"/>
    <property type="match status" value="1"/>
</dbReference>
<proteinExistence type="predicted"/>
<keyword evidence="1" id="KW-0472">Membrane</keyword>
<feature type="domain" description="EAL" evidence="2">
    <location>
        <begin position="443"/>
        <end position="699"/>
    </location>
</feature>
<dbReference type="PANTHER" id="PTHR44757:SF2">
    <property type="entry name" value="BIOFILM ARCHITECTURE MAINTENANCE PROTEIN MBAA"/>
    <property type="match status" value="1"/>
</dbReference>
<keyword evidence="1" id="KW-0812">Transmembrane</keyword>
<dbReference type="Pfam" id="PF00672">
    <property type="entry name" value="HAMP"/>
    <property type="match status" value="1"/>
</dbReference>
<name>A0ABY5LTE3_9VIBR</name>
<dbReference type="CDD" id="cd06225">
    <property type="entry name" value="HAMP"/>
    <property type="match status" value="1"/>
</dbReference>
<organism evidence="5 6">
    <name type="scientific">Vibrio japonicus</name>
    <dbReference type="NCBI Taxonomy" id="1824638"/>
    <lineage>
        <taxon>Bacteria</taxon>
        <taxon>Pseudomonadati</taxon>
        <taxon>Pseudomonadota</taxon>
        <taxon>Gammaproteobacteria</taxon>
        <taxon>Vibrionales</taxon>
        <taxon>Vibrionaceae</taxon>
        <taxon>Vibrio</taxon>
    </lineage>
</organism>
<dbReference type="CDD" id="cd01948">
    <property type="entry name" value="EAL"/>
    <property type="match status" value="1"/>
</dbReference>
<dbReference type="SMART" id="SM00267">
    <property type="entry name" value="GGDEF"/>
    <property type="match status" value="1"/>
</dbReference>
<accession>A0ABY5LTE3</accession>
<dbReference type="PANTHER" id="PTHR44757">
    <property type="entry name" value="DIGUANYLATE CYCLASE DGCP"/>
    <property type="match status" value="1"/>
</dbReference>
<dbReference type="Pfam" id="PF00990">
    <property type="entry name" value="GGDEF"/>
    <property type="match status" value="1"/>
</dbReference>
<evidence type="ECO:0000256" key="1">
    <source>
        <dbReference type="SAM" id="Phobius"/>
    </source>
</evidence>
<dbReference type="InterPro" id="IPR003660">
    <property type="entry name" value="HAMP_dom"/>
</dbReference>
<dbReference type="Pfam" id="PF00563">
    <property type="entry name" value="EAL"/>
    <property type="match status" value="1"/>
</dbReference>
<dbReference type="EMBL" id="CP102097">
    <property type="protein sequence ID" value="UUM33035.1"/>
    <property type="molecule type" value="Genomic_DNA"/>
</dbReference>
<dbReference type="SUPFAM" id="SSF141868">
    <property type="entry name" value="EAL domain-like"/>
    <property type="match status" value="1"/>
</dbReference>
<protein>
    <submittedName>
        <fullName evidence="5">EAL domain-containing protein</fullName>
    </submittedName>
</protein>
<dbReference type="CDD" id="cd01949">
    <property type="entry name" value="GGDEF"/>
    <property type="match status" value="1"/>
</dbReference>
<dbReference type="InterPro" id="IPR001633">
    <property type="entry name" value="EAL_dom"/>
</dbReference>
<dbReference type="Proteomes" id="UP001058602">
    <property type="component" value="Chromosome 2"/>
</dbReference>
<dbReference type="InterPro" id="IPR000160">
    <property type="entry name" value="GGDEF_dom"/>
</dbReference>
<dbReference type="Gene3D" id="6.10.340.10">
    <property type="match status" value="1"/>
</dbReference>
<evidence type="ECO:0000259" key="4">
    <source>
        <dbReference type="PROSITE" id="PS50887"/>
    </source>
</evidence>
<sequence>MVILTMGCLSFSQWMISSYFGEKIVAETSDNMSESFSDHARDKAEQTINYLSDALLNPMYFYDIETIQSLLEPALKDTSTIAIKVFDTKGVVIHTGSDLVNDYGMALQMPALEEAVLRQRRAYFENDIDTLAIARPLTLNNELLGGVVLEYSLKSMQEDIQDNKTIIKEINQLSNQYSTLLIALVTVIMCLISLLLSMLMANTIIGPITQLVHHSKRIKKGQYQTPNRIQRDDELGLLAKSFNEMDASLKERSDAIEFLAYNDPLTKLPNRMQFIDFLERKLESSNPDYNQFAVFFIDLDEFKRVNDNLGHQAGDDLLCEVASRISDSVRKTSEIEKQKVTNLLARVGGDEFILYVSGIHDLSLAHKFAADVISELKKPIFLPEPSESVVVGASIGIALYPESGATSEELVRNADIAMYAAKSCGKGSYRHFTQEMEQQVINKGQIERDLRSALSDFSQFELYYQPKIDLKTAQIVGVEALIRWNHPSKGSILPGEFIPVAEATDIIHPLGDWVIEQACRDLSVWRDFLSPSEFHVALNLSAKQLYAQKISDTVSLYLKEYRLPSSYMHVEVTETALMVDKNSAKETLDTLRAIGIEVWLDDFGTGYSSLGYLREFSIDGVKIDRSFISDIQDDANDRALCAAIISMAHQLGIKTVAEGIETHQQSSFLTQESCDFGQGYLYGKPMPAEKLTQKLQLNHQQKADNIVRISVK</sequence>